<dbReference type="InterPro" id="IPR005137">
    <property type="entry name" value="BtpA"/>
</dbReference>
<dbReference type="PIRSF" id="PIRSF005956">
    <property type="entry name" value="BtpA"/>
    <property type="match status" value="1"/>
</dbReference>
<organism evidence="2 3">
    <name type="scientific">Plectus sambesii</name>
    <dbReference type="NCBI Taxonomy" id="2011161"/>
    <lineage>
        <taxon>Eukaryota</taxon>
        <taxon>Metazoa</taxon>
        <taxon>Ecdysozoa</taxon>
        <taxon>Nematoda</taxon>
        <taxon>Chromadorea</taxon>
        <taxon>Plectida</taxon>
        <taxon>Plectina</taxon>
        <taxon>Plectoidea</taxon>
        <taxon>Plectidae</taxon>
        <taxon>Plectus</taxon>
    </lineage>
</organism>
<dbReference type="WBParaSite" id="PSAMB.scaffold172size69389.g2873.t1">
    <property type="protein sequence ID" value="PSAMB.scaffold172size69389.g2873.t1"/>
    <property type="gene ID" value="PSAMB.scaffold172size69389.g2873"/>
</dbReference>
<accession>A0A914VA33</accession>
<sequence>MAARLSEALRTAVRPLVFGMIHLRALPGTPMHRHPLQEIFRIARAEAEIYRDANVDGIIVENMYDIPYVQASAVGPEITASMTRICAELFYMFKNSNPRPLLGVQVLAGANQEALAVAHTTGFDFIRAEGFVFTHVADEGLMNACAGQLLRYRKTIGADGVGILADIKKKHCSHSITADLSLVDIAEAAEFFLADGLVVTGSATGRPANPADLSVVKSHSKLPVMVGSGVTINNVEEFADADALIVGSHFKDNGQWDGELDAKKVTAFMNKVKALRR</sequence>
<dbReference type="InterPro" id="IPR011060">
    <property type="entry name" value="RibuloseP-bd_barrel"/>
</dbReference>
<keyword evidence="2" id="KW-1185">Reference proteome</keyword>
<protein>
    <submittedName>
        <fullName evidence="3">Uncharacterized protein</fullName>
    </submittedName>
</protein>
<dbReference type="PANTHER" id="PTHR21381:SF3">
    <property type="entry name" value="SGC REGION PROTEIN SGCQ-RELATED"/>
    <property type="match status" value="1"/>
</dbReference>
<dbReference type="Proteomes" id="UP000887566">
    <property type="component" value="Unplaced"/>
</dbReference>
<dbReference type="PANTHER" id="PTHR21381">
    <property type="entry name" value="ZGC:162297"/>
    <property type="match status" value="1"/>
</dbReference>
<dbReference type="NCBIfam" id="TIGR00259">
    <property type="entry name" value="thylakoid_BtpA"/>
    <property type="match status" value="1"/>
</dbReference>
<dbReference type="Pfam" id="PF03437">
    <property type="entry name" value="BtpA"/>
    <property type="match status" value="1"/>
</dbReference>
<reference evidence="3" key="1">
    <citation type="submission" date="2022-11" db="UniProtKB">
        <authorList>
            <consortium name="WormBaseParasite"/>
        </authorList>
    </citation>
    <scope>IDENTIFICATION</scope>
</reference>
<name>A0A914VA33_9BILA</name>
<evidence type="ECO:0000313" key="2">
    <source>
        <dbReference type="Proteomes" id="UP000887566"/>
    </source>
</evidence>
<proteinExistence type="inferred from homology"/>
<evidence type="ECO:0000313" key="3">
    <source>
        <dbReference type="WBParaSite" id="PSAMB.scaffold172size69389.g2873.t1"/>
    </source>
</evidence>
<dbReference type="AlphaFoldDB" id="A0A914VA33"/>
<comment type="similarity">
    <text evidence="1">Belongs to the BtpA family.</text>
</comment>
<dbReference type="SUPFAM" id="SSF51366">
    <property type="entry name" value="Ribulose-phoshate binding barrel"/>
    <property type="match status" value="1"/>
</dbReference>
<evidence type="ECO:0000256" key="1">
    <source>
        <dbReference type="ARBA" id="ARBA00006007"/>
    </source>
</evidence>